<dbReference type="PANTHER" id="PTHR16932:SF18">
    <property type="entry name" value="INTERFERON, ALPHA-INDUCIBLE PROTEIN 27-LIKE 2"/>
    <property type="match status" value="1"/>
</dbReference>
<keyword evidence="3" id="KW-0812">Transmembrane</keyword>
<dbReference type="OrthoDB" id="440424at2759"/>
<comment type="similarity">
    <text evidence="2">Belongs to the IFI6/IFI27 family.</text>
</comment>
<evidence type="ECO:0000313" key="8">
    <source>
        <dbReference type="Proteomes" id="UP000297280"/>
    </source>
</evidence>
<dbReference type="InterPro" id="IPR009311">
    <property type="entry name" value="IFI6/IFI27-like"/>
</dbReference>
<dbReference type="Proteomes" id="UP000297280">
    <property type="component" value="Unassembled WGS sequence"/>
</dbReference>
<evidence type="ECO:0000256" key="3">
    <source>
        <dbReference type="ARBA" id="ARBA00022692"/>
    </source>
</evidence>
<feature type="compositionally biased region" description="Polar residues" evidence="6">
    <location>
        <begin position="18"/>
        <end position="31"/>
    </location>
</feature>
<evidence type="ECO:0000313" key="7">
    <source>
        <dbReference type="EMBL" id="TGO85965.1"/>
    </source>
</evidence>
<proteinExistence type="inferred from homology"/>
<gene>
    <name evidence="7" type="ORF">BPOR_0348g00100</name>
</gene>
<keyword evidence="8" id="KW-1185">Reference proteome</keyword>
<comment type="caution">
    <text evidence="7">The sequence shown here is derived from an EMBL/GenBank/DDBJ whole genome shotgun (WGS) entry which is preliminary data.</text>
</comment>
<dbReference type="InterPro" id="IPR038213">
    <property type="entry name" value="IFI6/IFI27-like_sf"/>
</dbReference>
<dbReference type="EMBL" id="PQXO01000347">
    <property type="protein sequence ID" value="TGO85965.1"/>
    <property type="molecule type" value="Genomic_DNA"/>
</dbReference>
<evidence type="ECO:0000256" key="5">
    <source>
        <dbReference type="ARBA" id="ARBA00023136"/>
    </source>
</evidence>
<feature type="region of interest" description="Disordered" evidence="6">
    <location>
        <begin position="1"/>
        <end position="31"/>
    </location>
</feature>
<dbReference type="PANTHER" id="PTHR16932">
    <property type="entry name" value="INTERFERON ALPHA-INDUCIBLE PROTEIN 27"/>
    <property type="match status" value="1"/>
</dbReference>
<dbReference type="AlphaFoldDB" id="A0A4Z1KSL3"/>
<evidence type="ECO:0000256" key="6">
    <source>
        <dbReference type="SAM" id="MobiDB-lite"/>
    </source>
</evidence>
<evidence type="ECO:0000256" key="2">
    <source>
        <dbReference type="ARBA" id="ARBA00007262"/>
    </source>
</evidence>
<comment type="subcellular location">
    <subcellularLocation>
        <location evidence="1">Membrane</location>
        <topology evidence="1">Multi-pass membrane protein</topology>
    </subcellularLocation>
</comment>
<accession>A0A4Z1KSL3</accession>
<dbReference type="Gene3D" id="6.10.110.10">
    <property type="match status" value="1"/>
</dbReference>
<sequence>MDPIIPSGNNANNASSDGFDQSSTSVESAQLSEEWTDDIVETFERQGITLEEVEDTRIPETSTDTNILAIPVTLKGEAEKGEAKVFKMKWEDLPDNIKDWIKAHPYQTAFHVVSGVVFFAPAAASGPVLYLLGFGSMGPRAASFATFWHSKIGVVVAKSGFSFMQSAGMGGYAAAAVNTAVQASAAVSSLGAGFWGWARGSGDR</sequence>
<keyword evidence="4" id="KW-1133">Transmembrane helix</keyword>
<protein>
    <submittedName>
        <fullName evidence="7">Uncharacterized protein</fullName>
    </submittedName>
</protein>
<organism evidence="7 8">
    <name type="scientific">Botrytis porri</name>
    <dbReference type="NCBI Taxonomy" id="87229"/>
    <lineage>
        <taxon>Eukaryota</taxon>
        <taxon>Fungi</taxon>
        <taxon>Dikarya</taxon>
        <taxon>Ascomycota</taxon>
        <taxon>Pezizomycotina</taxon>
        <taxon>Leotiomycetes</taxon>
        <taxon>Helotiales</taxon>
        <taxon>Sclerotiniaceae</taxon>
        <taxon>Botrytis</taxon>
    </lineage>
</organism>
<evidence type="ECO:0000256" key="1">
    <source>
        <dbReference type="ARBA" id="ARBA00004141"/>
    </source>
</evidence>
<dbReference type="GO" id="GO:0016020">
    <property type="term" value="C:membrane"/>
    <property type="evidence" value="ECO:0007669"/>
    <property type="project" value="UniProtKB-SubCell"/>
</dbReference>
<reference evidence="7 8" key="1">
    <citation type="submission" date="2017-12" db="EMBL/GenBank/DDBJ databases">
        <title>Comparative genomics of Botrytis spp.</title>
        <authorList>
            <person name="Valero-Jimenez C.A."/>
            <person name="Tapia P."/>
            <person name="Veloso J."/>
            <person name="Silva-Moreno E."/>
            <person name="Staats M."/>
            <person name="Valdes J.H."/>
            <person name="Van Kan J.A.L."/>
        </authorList>
    </citation>
    <scope>NUCLEOTIDE SEQUENCE [LARGE SCALE GENOMIC DNA]</scope>
    <source>
        <strain evidence="7 8">MUCL3349</strain>
    </source>
</reference>
<name>A0A4Z1KSL3_9HELO</name>
<evidence type="ECO:0000256" key="4">
    <source>
        <dbReference type="ARBA" id="ARBA00022989"/>
    </source>
</evidence>
<keyword evidence="5" id="KW-0472">Membrane</keyword>